<dbReference type="PANTHER" id="PTHR43542:SF1">
    <property type="entry name" value="METHYLTRANSFERASE"/>
    <property type="match status" value="1"/>
</dbReference>
<dbReference type="PANTHER" id="PTHR43542">
    <property type="entry name" value="METHYLTRANSFERASE"/>
    <property type="match status" value="1"/>
</dbReference>
<organism evidence="4 5">
    <name type="scientific">Noviherbaspirillum album</name>
    <dbReference type="NCBI Taxonomy" id="3080276"/>
    <lineage>
        <taxon>Bacteria</taxon>
        <taxon>Pseudomonadati</taxon>
        <taxon>Pseudomonadota</taxon>
        <taxon>Betaproteobacteria</taxon>
        <taxon>Burkholderiales</taxon>
        <taxon>Oxalobacteraceae</taxon>
        <taxon>Noviherbaspirillum</taxon>
    </lineage>
</organism>
<dbReference type="EMBL" id="JAWIIV010000005">
    <property type="protein sequence ID" value="MEC4719099.1"/>
    <property type="molecule type" value="Genomic_DNA"/>
</dbReference>
<dbReference type="InterPro" id="IPR029063">
    <property type="entry name" value="SAM-dependent_MTases_sf"/>
</dbReference>
<feature type="region of interest" description="Disordered" evidence="3">
    <location>
        <begin position="1"/>
        <end position="20"/>
    </location>
</feature>
<dbReference type="CDD" id="cd02440">
    <property type="entry name" value="AdoMet_MTases"/>
    <property type="match status" value="1"/>
</dbReference>
<dbReference type="GO" id="GO:0052913">
    <property type="term" value="F:16S rRNA (guanine(966)-N(2))-methyltransferase activity"/>
    <property type="evidence" value="ECO:0007669"/>
    <property type="project" value="UniProtKB-EC"/>
</dbReference>
<evidence type="ECO:0000313" key="4">
    <source>
        <dbReference type="EMBL" id="MEC4719099.1"/>
    </source>
</evidence>
<keyword evidence="1 4" id="KW-0489">Methyltransferase</keyword>
<dbReference type="RefSeq" id="WP_326505819.1">
    <property type="nucleotide sequence ID" value="NZ_JAWIIV010000005.1"/>
</dbReference>
<keyword evidence="2 4" id="KW-0808">Transferase</keyword>
<dbReference type="InterPro" id="IPR002052">
    <property type="entry name" value="DNA_methylase_N6_adenine_CS"/>
</dbReference>
<name>A0ABU6J7C1_9BURK</name>
<sequence>MRAASRPAPAPPKRGGGPARQVRIIGGQWKRTPLPVLDAEGLRPTPDRVRETVFNWLNHLFDGAWSSVDCLDLFAGTGALGFEAASRGAASVTMIEENAAAVRQLEANAAKLKVGAGQLNIRRGDALAAAQALAARGQRFRLIFLDPPYHQDWLVKILPLCRRLLADGGLVYAEAEIPLDGEDAPDWLQGWSVARADKAGMVYYHLLHRNSAPEIEA</sequence>
<evidence type="ECO:0000313" key="5">
    <source>
        <dbReference type="Proteomes" id="UP001352263"/>
    </source>
</evidence>
<evidence type="ECO:0000256" key="1">
    <source>
        <dbReference type="ARBA" id="ARBA00022603"/>
    </source>
</evidence>
<accession>A0ABU6J7C1</accession>
<dbReference type="Gene3D" id="3.40.50.150">
    <property type="entry name" value="Vaccinia Virus protein VP39"/>
    <property type="match status" value="1"/>
</dbReference>
<evidence type="ECO:0000256" key="3">
    <source>
        <dbReference type="SAM" id="MobiDB-lite"/>
    </source>
</evidence>
<dbReference type="PROSITE" id="PS00092">
    <property type="entry name" value="N6_MTASE"/>
    <property type="match status" value="1"/>
</dbReference>
<dbReference type="EC" id="2.1.1.171" evidence="4"/>
<protein>
    <submittedName>
        <fullName evidence="4">16S rRNA (Guanine(966)-N(2))-methyltransferase RsmD</fullName>
        <ecNumber evidence="4">2.1.1.171</ecNumber>
    </submittedName>
</protein>
<proteinExistence type="predicted"/>
<reference evidence="4 5" key="1">
    <citation type="submission" date="2023-10" db="EMBL/GenBank/DDBJ databases">
        <title>Noviherbaspirillum sp. CPCC 100848 genome assembly.</title>
        <authorList>
            <person name="Li X.Y."/>
            <person name="Fang X.M."/>
        </authorList>
    </citation>
    <scope>NUCLEOTIDE SEQUENCE [LARGE SCALE GENOMIC DNA]</scope>
    <source>
        <strain evidence="4 5">CPCC 100848</strain>
    </source>
</reference>
<dbReference type="SUPFAM" id="SSF53335">
    <property type="entry name" value="S-adenosyl-L-methionine-dependent methyltransferases"/>
    <property type="match status" value="1"/>
</dbReference>
<keyword evidence="5" id="KW-1185">Reference proteome</keyword>
<gene>
    <name evidence="4" type="primary">rsmD</name>
    <name evidence="4" type="ORF">RY831_08060</name>
</gene>
<dbReference type="Proteomes" id="UP001352263">
    <property type="component" value="Unassembled WGS sequence"/>
</dbReference>
<comment type="caution">
    <text evidence="4">The sequence shown here is derived from an EMBL/GenBank/DDBJ whole genome shotgun (WGS) entry which is preliminary data.</text>
</comment>
<dbReference type="InterPro" id="IPR004398">
    <property type="entry name" value="RNA_MeTrfase_RsmD"/>
</dbReference>
<evidence type="ECO:0000256" key="2">
    <source>
        <dbReference type="ARBA" id="ARBA00022679"/>
    </source>
</evidence>
<dbReference type="PIRSF" id="PIRSF004553">
    <property type="entry name" value="CHP00095"/>
    <property type="match status" value="1"/>
</dbReference>
<dbReference type="NCBIfam" id="TIGR00095">
    <property type="entry name" value="16S rRNA (guanine(966)-N(2))-methyltransferase RsmD"/>
    <property type="match status" value="1"/>
</dbReference>
<dbReference type="Pfam" id="PF03602">
    <property type="entry name" value="Cons_hypoth95"/>
    <property type="match status" value="1"/>
</dbReference>